<feature type="non-terminal residue" evidence="2">
    <location>
        <position position="171"/>
    </location>
</feature>
<dbReference type="OrthoDB" id="6622533at2759"/>
<comment type="caution">
    <text evidence="2">The sequence shown here is derived from an EMBL/GenBank/DDBJ whole genome shotgun (WGS) entry which is preliminary data.</text>
</comment>
<evidence type="ECO:0000313" key="3">
    <source>
        <dbReference type="Proteomes" id="UP000478052"/>
    </source>
</evidence>
<proteinExistence type="predicted"/>
<sequence>MWSVVHFKEDNSVEVVPSKWVTKYKCAWPNANTKKFIESQSDPDSQMFNWFKARALSSNIESYSEAHKKCKKAIFTSDLSSSEKDTRLQRKLNSNKFINHGDDSDDSYNGNYNEMPNYESDNNDERPIICKSPIKKKIRKSQHVSVTKKILSPKHPFDSLKSPKRASTSQK</sequence>
<protein>
    <recommendedName>
        <fullName evidence="4">DUF4806 domain-containing protein</fullName>
    </recommendedName>
</protein>
<evidence type="ECO:0008006" key="4">
    <source>
        <dbReference type="Google" id="ProtNLM"/>
    </source>
</evidence>
<dbReference type="AlphaFoldDB" id="A0A6G0YAE3"/>
<gene>
    <name evidence="2" type="ORF">FWK35_00019728</name>
</gene>
<name>A0A6G0YAE3_APHCR</name>
<organism evidence="2 3">
    <name type="scientific">Aphis craccivora</name>
    <name type="common">Cowpea aphid</name>
    <dbReference type="NCBI Taxonomy" id="307492"/>
    <lineage>
        <taxon>Eukaryota</taxon>
        <taxon>Metazoa</taxon>
        <taxon>Ecdysozoa</taxon>
        <taxon>Arthropoda</taxon>
        <taxon>Hexapoda</taxon>
        <taxon>Insecta</taxon>
        <taxon>Pterygota</taxon>
        <taxon>Neoptera</taxon>
        <taxon>Paraneoptera</taxon>
        <taxon>Hemiptera</taxon>
        <taxon>Sternorrhyncha</taxon>
        <taxon>Aphidomorpha</taxon>
        <taxon>Aphidoidea</taxon>
        <taxon>Aphididae</taxon>
        <taxon>Aphidini</taxon>
        <taxon>Aphis</taxon>
        <taxon>Aphis</taxon>
    </lineage>
</organism>
<evidence type="ECO:0000313" key="2">
    <source>
        <dbReference type="EMBL" id="KAF0752057.1"/>
    </source>
</evidence>
<keyword evidence="3" id="KW-1185">Reference proteome</keyword>
<feature type="compositionally biased region" description="Basic residues" evidence="1">
    <location>
        <begin position="133"/>
        <end position="142"/>
    </location>
</feature>
<dbReference type="Proteomes" id="UP000478052">
    <property type="component" value="Unassembled WGS sequence"/>
</dbReference>
<evidence type="ECO:0000256" key="1">
    <source>
        <dbReference type="SAM" id="MobiDB-lite"/>
    </source>
</evidence>
<accession>A0A6G0YAE3</accession>
<dbReference type="EMBL" id="VUJU01005174">
    <property type="protein sequence ID" value="KAF0752057.1"/>
    <property type="molecule type" value="Genomic_DNA"/>
</dbReference>
<reference evidence="2 3" key="1">
    <citation type="submission" date="2019-08" db="EMBL/GenBank/DDBJ databases">
        <title>Whole genome of Aphis craccivora.</title>
        <authorList>
            <person name="Voronova N.V."/>
            <person name="Shulinski R.S."/>
            <person name="Bandarenka Y.V."/>
            <person name="Zhorov D.G."/>
            <person name="Warner D."/>
        </authorList>
    </citation>
    <scope>NUCLEOTIDE SEQUENCE [LARGE SCALE GENOMIC DNA]</scope>
    <source>
        <strain evidence="2">180601</strain>
        <tissue evidence="2">Whole Body</tissue>
    </source>
</reference>
<feature type="region of interest" description="Disordered" evidence="1">
    <location>
        <begin position="91"/>
        <end position="171"/>
    </location>
</feature>